<keyword evidence="4" id="KW-1185">Reference proteome</keyword>
<dbReference type="Proteomes" id="UP000049983">
    <property type="component" value="Unassembled WGS sequence"/>
</dbReference>
<evidence type="ECO:0000313" key="3">
    <source>
        <dbReference type="EMBL" id="CTQ64533.1"/>
    </source>
</evidence>
<dbReference type="SMART" id="SM00867">
    <property type="entry name" value="YceI"/>
    <property type="match status" value="1"/>
</dbReference>
<evidence type="ECO:0000313" key="4">
    <source>
        <dbReference type="Proteomes" id="UP000049983"/>
    </source>
</evidence>
<name>A0A0M6ZAV5_9HYPH</name>
<dbReference type="RefSeq" id="WP_055116321.1">
    <property type="nucleotide sequence ID" value="NZ_CXWA01000003.1"/>
</dbReference>
<keyword evidence="1" id="KW-0732">Signal</keyword>
<feature type="signal peptide" evidence="1">
    <location>
        <begin position="1"/>
        <end position="20"/>
    </location>
</feature>
<dbReference type="PANTHER" id="PTHR34406">
    <property type="entry name" value="PROTEIN YCEI"/>
    <property type="match status" value="1"/>
</dbReference>
<dbReference type="OrthoDB" id="9811006at2"/>
<dbReference type="GeneID" id="97667883"/>
<dbReference type="EMBL" id="CXWC01000001">
    <property type="protein sequence ID" value="CTQ64533.1"/>
    <property type="molecule type" value="Genomic_DNA"/>
</dbReference>
<sequence>MIRIPILAAAMAIAATPVLAEPHRYELDPTHTTIAFLVDHLGYADTLGAFLEFEGGFTYDMDTRELSNVEITVKTASVESFNEARDNHVRSKDFLDVEAFPVMTFRADGGAPANETTGTVEGNLTLLGQTHPLTLDVTLNKAEKYPFGHGRFTLGISARGTVQRSAYGMAYAVDNGFVGDEVQLIIETEAMRIEE</sequence>
<accession>A0A0M6ZAV5</accession>
<dbReference type="InterPro" id="IPR007372">
    <property type="entry name" value="Lipid/polyisoprenoid-bd_YceI"/>
</dbReference>
<dbReference type="SUPFAM" id="SSF101874">
    <property type="entry name" value="YceI-like"/>
    <property type="match status" value="1"/>
</dbReference>
<reference evidence="4" key="1">
    <citation type="submission" date="2015-07" db="EMBL/GenBank/DDBJ databases">
        <authorList>
            <person name="Rodrigo-Torres Lidia"/>
            <person name="Arahal R.David."/>
        </authorList>
    </citation>
    <scope>NUCLEOTIDE SEQUENCE [LARGE SCALE GENOMIC DNA]</scope>
    <source>
        <strain evidence="4">CECT 5096</strain>
    </source>
</reference>
<dbReference type="InterPro" id="IPR036761">
    <property type="entry name" value="TTHA0802/YceI-like_sf"/>
</dbReference>
<gene>
    <name evidence="3" type="ORF">LA5096_00422</name>
</gene>
<dbReference type="AlphaFoldDB" id="A0A0M6ZAV5"/>
<evidence type="ECO:0000256" key="1">
    <source>
        <dbReference type="SAM" id="SignalP"/>
    </source>
</evidence>
<dbReference type="Gene3D" id="2.40.128.110">
    <property type="entry name" value="Lipid/polyisoprenoid-binding, YceI-like"/>
    <property type="match status" value="1"/>
</dbReference>
<proteinExistence type="predicted"/>
<organism evidence="3 4">
    <name type="scientific">Roseibium album</name>
    <dbReference type="NCBI Taxonomy" id="311410"/>
    <lineage>
        <taxon>Bacteria</taxon>
        <taxon>Pseudomonadati</taxon>
        <taxon>Pseudomonadota</taxon>
        <taxon>Alphaproteobacteria</taxon>
        <taxon>Hyphomicrobiales</taxon>
        <taxon>Stappiaceae</taxon>
        <taxon>Roseibium</taxon>
    </lineage>
</organism>
<feature type="chain" id="PRO_5009787722" description="Lipid/polyisoprenoid-binding YceI-like domain-containing protein" evidence="1">
    <location>
        <begin position="21"/>
        <end position="195"/>
    </location>
</feature>
<protein>
    <recommendedName>
        <fullName evidence="2">Lipid/polyisoprenoid-binding YceI-like domain-containing protein</fullName>
    </recommendedName>
</protein>
<dbReference type="STRING" id="311410.LA5095_03053"/>
<dbReference type="PANTHER" id="PTHR34406:SF1">
    <property type="entry name" value="PROTEIN YCEI"/>
    <property type="match status" value="1"/>
</dbReference>
<feature type="domain" description="Lipid/polyisoprenoid-binding YceI-like" evidence="2">
    <location>
        <begin position="24"/>
        <end position="191"/>
    </location>
</feature>
<dbReference type="Pfam" id="PF04264">
    <property type="entry name" value="YceI"/>
    <property type="match status" value="1"/>
</dbReference>
<evidence type="ECO:0000259" key="2">
    <source>
        <dbReference type="SMART" id="SM00867"/>
    </source>
</evidence>